<evidence type="ECO:0000256" key="2">
    <source>
        <dbReference type="ARBA" id="ARBA00022741"/>
    </source>
</evidence>
<evidence type="ECO:0000256" key="6">
    <source>
        <dbReference type="ARBA" id="ARBA00023242"/>
    </source>
</evidence>
<dbReference type="GO" id="GO:0007131">
    <property type="term" value="P:reciprocal meiotic recombination"/>
    <property type="evidence" value="ECO:0007669"/>
    <property type="project" value="TreeGrafter"/>
</dbReference>
<dbReference type="OMA" id="GETTEIC"/>
<dbReference type="InterPro" id="IPR013632">
    <property type="entry name" value="Rad51_C"/>
</dbReference>
<dbReference type="GO" id="GO:0033065">
    <property type="term" value="C:Rad51C-XRCC3 complex"/>
    <property type="evidence" value="ECO:0007669"/>
    <property type="project" value="TreeGrafter"/>
</dbReference>
<evidence type="ECO:0000256" key="4">
    <source>
        <dbReference type="ARBA" id="ARBA00022840"/>
    </source>
</evidence>
<name>A0A077ZZD0_STYLE</name>
<dbReference type="GO" id="GO:0033063">
    <property type="term" value="C:Rad51B-Rad51C-Rad51D-XRCC2 complex"/>
    <property type="evidence" value="ECO:0007669"/>
    <property type="project" value="TreeGrafter"/>
</dbReference>
<dbReference type="InterPro" id="IPR027417">
    <property type="entry name" value="P-loop_NTPase"/>
</dbReference>
<evidence type="ECO:0000256" key="5">
    <source>
        <dbReference type="ARBA" id="ARBA00023204"/>
    </source>
</evidence>
<dbReference type="Proteomes" id="UP000039865">
    <property type="component" value="Unassembled WGS sequence"/>
</dbReference>
<dbReference type="GO" id="GO:0000707">
    <property type="term" value="P:meiotic DNA recombinase assembly"/>
    <property type="evidence" value="ECO:0007669"/>
    <property type="project" value="TreeGrafter"/>
</dbReference>
<feature type="domain" description="RecA family profile 1" evidence="8">
    <location>
        <begin position="71"/>
        <end position="263"/>
    </location>
</feature>
<accession>A0A077ZZD0</accession>
<reference evidence="9 10" key="1">
    <citation type="submission" date="2014-06" db="EMBL/GenBank/DDBJ databases">
        <authorList>
            <person name="Swart Estienne"/>
        </authorList>
    </citation>
    <scope>NUCLEOTIDE SEQUENCE [LARGE SCALE GENOMIC DNA]</scope>
    <source>
        <strain evidence="9 10">130c</strain>
    </source>
</reference>
<organism evidence="9 10">
    <name type="scientific">Stylonychia lemnae</name>
    <name type="common">Ciliate</name>
    <dbReference type="NCBI Taxonomy" id="5949"/>
    <lineage>
        <taxon>Eukaryota</taxon>
        <taxon>Sar</taxon>
        <taxon>Alveolata</taxon>
        <taxon>Ciliophora</taxon>
        <taxon>Intramacronucleata</taxon>
        <taxon>Spirotrichea</taxon>
        <taxon>Stichotrichia</taxon>
        <taxon>Sporadotrichida</taxon>
        <taxon>Oxytrichidae</taxon>
        <taxon>Stylonychinae</taxon>
        <taxon>Stylonychia</taxon>
    </lineage>
</organism>
<evidence type="ECO:0000313" key="10">
    <source>
        <dbReference type="Proteomes" id="UP000039865"/>
    </source>
</evidence>
<dbReference type="GO" id="GO:0005657">
    <property type="term" value="C:replication fork"/>
    <property type="evidence" value="ECO:0007669"/>
    <property type="project" value="TreeGrafter"/>
</dbReference>
<dbReference type="PROSITE" id="PS50162">
    <property type="entry name" value="RECA_2"/>
    <property type="match status" value="1"/>
</dbReference>
<dbReference type="OrthoDB" id="342627at2759"/>
<dbReference type="GO" id="GO:0008821">
    <property type="term" value="F:crossover junction DNA endonuclease activity"/>
    <property type="evidence" value="ECO:0007669"/>
    <property type="project" value="TreeGrafter"/>
</dbReference>
<keyword evidence="6" id="KW-0539">Nucleus</keyword>
<dbReference type="GO" id="GO:0000400">
    <property type="term" value="F:four-way junction DNA binding"/>
    <property type="evidence" value="ECO:0007669"/>
    <property type="project" value="TreeGrafter"/>
</dbReference>
<dbReference type="PANTHER" id="PTHR46239:SF1">
    <property type="entry name" value="DNA REPAIR PROTEIN RAD51 HOMOLOG 3"/>
    <property type="match status" value="1"/>
</dbReference>
<comment type="subcellular location">
    <subcellularLocation>
        <location evidence="1">Nucleus</location>
    </subcellularLocation>
</comment>
<dbReference type="EMBL" id="CCKQ01002753">
    <property type="protein sequence ID" value="CDW73853.1"/>
    <property type="molecule type" value="Genomic_DNA"/>
</dbReference>
<dbReference type="InParanoid" id="A0A077ZZD0"/>
<sequence>MRYFNHLDRLQTEPMLQNDQIEQLKKELMRIKELYESLDKENPLEFSLSVRENYKDDSVMQKRKKIQLMKEIQVIRQGQEDMDENFLDEIFGIGETTEICGLAATGKTQICFQLCLNVQLPKELGGVDGEALYVDTHGDFALERMTEMAKSLRQQVLKKIDKEPALIKKYKEEFSIDRILQKVKFVRILDDNQQSLFHNQLEDRLSNSPLSKVKIIIFDTLSEHFKLSDISYQERKRIISQALMGLLELAQKFQISVVLINNMKLQKKDFQSEIGGGIGGGISGMGMGNAGSGLIYQQSKPEPMFGEDLFQCVTNRILLEKDHQISEDNVFKAKLIKGSIANKQSTNTCHFLITERGISSIL</sequence>
<dbReference type="InterPro" id="IPR052093">
    <property type="entry name" value="HR_Repair_Mediator"/>
</dbReference>
<evidence type="ECO:0000259" key="8">
    <source>
        <dbReference type="PROSITE" id="PS50162"/>
    </source>
</evidence>
<keyword evidence="5" id="KW-0234">DNA repair</keyword>
<evidence type="ECO:0000256" key="3">
    <source>
        <dbReference type="ARBA" id="ARBA00022763"/>
    </source>
</evidence>
<dbReference type="AlphaFoldDB" id="A0A077ZZD0"/>
<keyword evidence="4" id="KW-0067">ATP-binding</keyword>
<dbReference type="GO" id="GO:0005524">
    <property type="term" value="F:ATP binding"/>
    <property type="evidence" value="ECO:0007669"/>
    <property type="project" value="UniProtKB-KW"/>
</dbReference>
<evidence type="ECO:0000313" key="9">
    <source>
        <dbReference type="EMBL" id="CDW73853.1"/>
    </source>
</evidence>
<gene>
    <name evidence="9" type="primary">Contig9858.g10538</name>
    <name evidence="9" type="ORF">STYLEM_2841</name>
</gene>
<dbReference type="PANTHER" id="PTHR46239">
    <property type="entry name" value="DNA REPAIR PROTEIN RAD51 HOMOLOG 3 RAD51C"/>
    <property type="match status" value="1"/>
</dbReference>
<dbReference type="Gene3D" id="3.40.50.300">
    <property type="entry name" value="P-loop containing nucleotide triphosphate hydrolases"/>
    <property type="match status" value="1"/>
</dbReference>
<keyword evidence="10" id="KW-1185">Reference proteome</keyword>
<dbReference type="Pfam" id="PF08423">
    <property type="entry name" value="Rad51"/>
    <property type="match status" value="1"/>
</dbReference>
<dbReference type="SUPFAM" id="SSF52540">
    <property type="entry name" value="P-loop containing nucleoside triphosphate hydrolases"/>
    <property type="match status" value="1"/>
</dbReference>
<evidence type="ECO:0000256" key="1">
    <source>
        <dbReference type="ARBA" id="ARBA00004123"/>
    </source>
</evidence>
<dbReference type="GO" id="GO:0140664">
    <property type="term" value="F:ATP-dependent DNA damage sensor activity"/>
    <property type="evidence" value="ECO:0007669"/>
    <property type="project" value="InterPro"/>
</dbReference>
<proteinExistence type="predicted"/>
<keyword evidence="2" id="KW-0547">Nucleotide-binding</keyword>
<evidence type="ECO:0000256" key="7">
    <source>
        <dbReference type="ARBA" id="ARBA00040674"/>
    </source>
</evidence>
<dbReference type="InterPro" id="IPR020588">
    <property type="entry name" value="RecA_ATP-bd"/>
</dbReference>
<keyword evidence="3" id="KW-0227">DNA damage</keyword>
<protein>
    <recommendedName>
        <fullName evidence="7">DNA repair protein RAD51 homolog 3</fullName>
    </recommendedName>
</protein>